<accession>A0A9X7W389</accession>
<dbReference type="EMBL" id="CP071182">
    <property type="protein sequence ID" value="QSO49585.1"/>
    <property type="molecule type" value="Genomic_DNA"/>
</dbReference>
<name>A0A9X7W389_9BACL</name>
<dbReference type="RefSeq" id="WP_206658894.1">
    <property type="nucleotide sequence ID" value="NZ_CP071182.1"/>
</dbReference>
<proteinExistence type="predicted"/>
<dbReference type="KEGG" id="afx:JZ786_00070"/>
<gene>
    <name evidence="1" type="ORF">JZ786_00070</name>
</gene>
<dbReference type="InterPro" id="IPR029033">
    <property type="entry name" value="His_PPase_superfam"/>
</dbReference>
<dbReference type="Proteomes" id="UP000663505">
    <property type="component" value="Chromosome"/>
</dbReference>
<evidence type="ECO:0000313" key="2">
    <source>
        <dbReference type="Proteomes" id="UP000663505"/>
    </source>
</evidence>
<dbReference type="SUPFAM" id="SSF53254">
    <property type="entry name" value="Phosphoglycerate mutase-like"/>
    <property type="match status" value="1"/>
</dbReference>
<evidence type="ECO:0000313" key="1">
    <source>
        <dbReference type="EMBL" id="QSO49585.1"/>
    </source>
</evidence>
<organism evidence="1 2">
    <name type="scientific">Alicyclobacillus mengziensis</name>
    <dbReference type="NCBI Taxonomy" id="2931921"/>
    <lineage>
        <taxon>Bacteria</taxon>
        <taxon>Bacillati</taxon>
        <taxon>Bacillota</taxon>
        <taxon>Bacilli</taxon>
        <taxon>Bacillales</taxon>
        <taxon>Alicyclobacillaceae</taxon>
        <taxon>Alicyclobacillus</taxon>
    </lineage>
</organism>
<dbReference type="Gene3D" id="3.40.50.1240">
    <property type="entry name" value="Phosphoglycerate mutase-like"/>
    <property type="match status" value="1"/>
</dbReference>
<protein>
    <submittedName>
        <fullName evidence="1">Histidine phosphatase family protein</fullName>
    </submittedName>
</protein>
<keyword evidence="2" id="KW-1185">Reference proteome</keyword>
<sequence>MDAGLRRLTKQYSEERILLVTHGSVIRLLTMMTRTTSIKSTHVITRIDDFPPIVPNGSVVEIDIS</sequence>
<reference evidence="1 2" key="1">
    <citation type="submission" date="2021-02" db="EMBL/GenBank/DDBJ databases">
        <title>Alicyclobacillus curvatus sp. nov. and Alicyclobacillus mengziensis sp. nov., two acidophilic bacteria isolated from acid mine drainage.</title>
        <authorList>
            <person name="Huang Y."/>
        </authorList>
    </citation>
    <scope>NUCLEOTIDE SEQUENCE [LARGE SCALE GENOMIC DNA]</scope>
    <source>
        <strain evidence="1 2">S30H14</strain>
    </source>
</reference>
<dbReference type="AlphaFoldDB" id="A0A9X7W389"/>